<name>A0A2J6SYM0_9HELO</name>
<dbReference type="CDD" id="cd00067">
    <property type="entry name" value="GAL4"/>
    <property type="match status" value="1"/>
</dbReference>
<keyword evidence="4" id="KW-0238">DNA-binding</keyword>
<dbReference type="RefSeq" id="XP_024732707.1">
    <property type="nucleotide sequence ID" value="XM_024875456.1"/>
</dbReference>
<sequence>MYQRSSSEDEERPKKKPRASKPKVKSGCITCKARRVKCDETKPACLRCQKFGRTCDGYAPEPYQPQGVQQIRPWIPQDHEGPSLNIHTSEDESRYFEFFSERTAHELSGFFDSGFWSRLVLQESQNVAAIRHAVIALGALNKSLESAPGPDLKVNDIQSIDKRHHENAVLQHLKAIQALNYYISSSDSPQLRNALIACLLFVCFETFQGSYASSVQQTYGGLKILRSYYVGKPGSRPWIPQKSTTAAPKPAHKSVKVSRELQARLGCDNVSKEIAIAMHLEEYLESDHTVHLDTAEDPGSEIRESPVYRKESPVRDPQVEHVNIPRHQMGGTDFTTKEQQRSANTYASHTQTKTFLQDNPFSTEVTTPSTSDAARKASTVTLSSSTVSTPTTYTPPSTGPHTPSPSNPTFTRPSTSSSRKRSLASRSASPVPILQNDLTIEEILIQSFVRLDGQGLFFGMIPGIPPLYWDIHKIWHLNIPPYFADFHSAQRCWDFLMDRVLQFYRRTTFNRTYAPTSADPPASISKQHTMYRSHLDAFESAFQPLLGSAILSDGTITNAAALVLSLYQKLVSIILATVPENSEMIYDDFLPDFRYITRTCARIIACQDRTQLPRNTRFSFDIGIIPPLHVTATKCRDPVVRREAIDLMFNSPRQEGMWDGVLSARIGRWIVSCEEEGLTLPTLPLERGQWCGANQHSYLSPQHIIDETGGGGWGNGKRNSDVWGEVGGLGADESRKAGEMRANATVIPRYNGMGVDGRENGTNDWKVPEENRVQLMVVDFHIPDRYIKVKCQRALEGKDGRREERETVIAW</sequence>
<dbReference type="PANTHER" id="PTHR36206">
    <property type="entry name" value="ASPERCRYPTIN BIOSYNTHESIS CLUSTER-SPECIFIC TRANSCRIPTION REGULATOR ATNN-RELATED"/>
    <property type="match status" value="1"/>
</dbReference>
<feature type="domain" description="Zn(2)-C6 fungal-type" evidence="8">
    <location>
        <begin position="27"/>
        <end position="55"/>
    </location>
</feature>
<evidence type="ECO:0000256" key="3">
    <source>
        <dbReference type="ARBA" id="ARBA00023015"/>
    </source>
</evidence>
<evidence type="ECO:0000259" key="8">
    <source>
        <dbReference type="PROSITE" id="PS50048"/>
    </source>
</evidence>
<dbReference type="GO" id="GO:0000981">
    <property type="term" value="F:DNA-binding transcription factor activity, RNA polymerase II-specific"/>
    <property type="evidence" value="ECO:0007669"/>
    <property type="project" value="InterPro"/>
</dbReference>
<dbReference type="SUPFAM" id="SSF57701">
    <property type="entry name" value="Zn2/Cys6 DNA-binding domain"/>
    <property type="match status" value="1"/>
</dbReference>
<evidence type="ECO:0000256" key="6">
    <source>
        <dbReference type="ARBA" id="ARBA00023242"/>
    </source>
</evidence>
<feature type="region of interest" description="Disordered" evidence="7">
    <location>
        <begin position="1"/>
        <end position="25"/>
    </location>
</feature>
<dbReference type="InterPro" id="IPR001138">
    <property type="entry name" value="Zn2Cys6_DnaBD"/>
</dbReference>
<organism evidence="9 10">
    <name type="scientific">Hyaloscypha bicolor E</name>
    <dbReference type="NCBI Taxonomy" id="1095630"/>
    <lineage>
        <taxon>Eukaryota</taxon>
        <taxon>Fungi</taxon>
        <taxon>Dikarya</taxon>
        <taxon>Ascomycota</taxon>
        <taxon>Pezizomycotina</taxon>
        <taxon>Leotiomycetes</taxon>
        <taxon>Helotiales</taxon>
        <taxon>Hyaloscyphaceae</taxon>
        <taxon>Hyaloscypha</taxon>
        <taxon>Hyaloscypha bicolor</taxon>
    </lineage>
</organism>
<accession>A0A2J6SYM0</accession>
<dbReference type="PROSITE" id="PS00463">
    <property type="entry name" value="ZN2_CY6_FUNGAL_1"/>
    <property type="match status" value="1"/>
</dbReference>
<evidence type="ECO:0000313" key="9">
    <source>
        <dbReference type="EMBL" id="PMD55803.1"/>
    </source>
</evidence>
<feature type="region of interest" description="Disordered" evidence="7">
    <location>
        <begin position="293"/>
        <end position="428"/>
    </location>
</feature>
<keyword evidence="2" id="KW-0862">Zinc</keyword>
<keyword evidence="1" id="KW-0479">Metal-binding</keyword>
<dbReference type="PROSITE" id="PS50048">
    <property type="entry name" value="ZN2_CY6_FUNGAL_2"/>
    <property type="match status" value="1"/>
</dbReference>
<keyword evidence="3" id="KW-0805">Transcription regulation</keyword>
<dbReference type="GO" id="GO:0003677">
    <property type="term" value="F:DNA binding"/>
    <property type="evidence" value="ECO:0007669"/>
    <property type="project" value="UniProtKB-KW"/>
</dbReference>
<protein>
    <recommendedName>
        <fullName evidence="8">Zn(2)-C6 fungal-type domain-containing protein</fullName>
    </recommendedName>
</protein>
<feature type="compositionally biased region" description="Polar residues" evidence="7">
    <location>
        <begin position="341"/>
        <end position="372"/>
    </location>
</feature>
<evidence type="ECO:0000256" key="1">
    <source>
        <dbReference type="ARBA" id="ARBA00022723"/>
    </source>
</evidence>
<dbReference type="OrthoDB" id="3598904at2759"/>
<proteinExistence type="predicted"/>
<feature type="compositionally biased region" description="Basic residues" evidence="7">
    <location>
        <begin position="14"/>
        <end position="24"/>
    </location>
</feature>
<keyword evidence="6" id="KW-0539">Nucleus</keyword>
<dbReference type="InterPro" id="IPR036864">
    <property type="entry name" value="Zn2-C6_fun-type_DNA-bd_sf"/>
</dbReference>
<dbReference type="PANTHER" id="PTHR36206:SF4">
    <property type="entry name" value="HYPOTHETICAL CONSERVED PROTEIN (EUROFUNG)-RELATED"/>
    <property type="match status" value="1"/>
</dbReference>
<dbReference type="InterPro" id="IPR052360">
    <property type="entry name" value="Transcr_Regulatory_Proteins"/>
</dbReference>
<evidence type="ECO:0000256" key="5">
    <source>
        <dbReference type="ARBA" id="ARBA00023163"/>
    </source>
</evidence>
<reference evidence="9 10" key="1">
    <citation type="submission" date="2016-04" db="EMBL/GenBank/DDBJ databases">
        <title>A degradative enzymes factory behind the ericoid mycorrhizal symbiosis.</title>
        <authorList>
            <consortium name="DOE Joint Genome Institute"/>
            <person name="Martino E."/>
            <person name="Morin E."/>
            <person name="Grelet G."/>
            <person name="Kuo A."/>
            <person name="Kohler A."/>
            <person name="Daghino S."/>
            <person name="Barry K."/>
            <person name="Choi C."/>
            <person name="Cichocki N."/>
            <person name="Clum A."/>
            <person name="Copeland A."/>
            <person name="Hainaut M."/>
            <person name="Haridas S."/>
            <person name="Labutti K."/>
            <person name="Lindquist E."/>
            <person name="Lipzen A."/>
            <person name="Khouja H.-R."/>
            <person name="Murat C."/>
            <person name="Ohm R."/>
            <person name="Olson A."/>
            <person name="Spatafora J."/>
            <person name="Veneault-Fourrey C."/>
            <person name="Henrissat B."/>
            <person name="Grigoriev I."/>
            <person name="Martin F."/>
            <person name="Perotto S."/>
        </authorList>
    </citation>
    <scope>NUCLEOTIDE SEQUENCE [LARGE SCALE GENOMIC DNA]</scope>
    <source>
        <strain evidence="9 10">E</strain>
    </source>
</reference>
<dbReference type="STRING" id="1095630.A0A2J6SYM0"/>
<feature type="compositionally biased region" description="Basic and acidic residues" evidence="7">
    <location>
        <begin position="293"/>
        <end position="319"/>
    </location>
</feature>
<gene>
    <name evidence="9" type="ORF">K444DRAFT_537306</name>
</gene>
<evidence type="ECO:0000256" key="2">
    <source>
        <dbReference type="ARBA" id="ARBA00022833"/>
    </source>
</evidence>
<feature type="compositionally biased region" description="Low complexity" evidence="7">
    <location>
        <begin position="407"/>
        <end position="417"/>
    </location>
</feature>
<dbReference type="GO" id="GO:0008270">
    <property type="term" value="F:zinc ion binding"/>
    <property type="evidence" value="ECO:0007669"/>
    <property type="project" value="InterPro"/>
</dbReference>
<evidence type="ECO:0000313" key="10">
    <source>
        <dbReference type="Proteomes" id="UP000235371"/>
    </source>
</evidence>
<feature type="compositionally biased region" description="Low complexity" evidence="7">
    <location>
        <begin position="378"/>
        <end position="401"/>
    </location>
</feature>
<evidence type="ECO:0000256" key="4">
    <source>
        <dbReference type="ARBA" id="ARBA00023125"/>
    </source>
</evidence>
<dbReference type="Proteomes" id="UP000235371">
    <property type="component" value="Unassembled WGS sequence"/>
</dbReference>
<keyword evidence="5" id="KW-0804">Transcription</keyword>
<dbReference type="Pfam" id="PF00172">
    <property type="entry name" value="Zn_clus"/>
    <property type="match status" value="1"/>
</dbReference>
<keyword evidence="10" id="KW-1185">Reference proteome</keyword>
<dbReference type="AlphaFoldDB" id="A0A2J6SYM0"/>
<evidence type="ECO:0000256" key="7">
    <source>
        <dbReference type="SAM" id="MobiDB-lite"/>
    </source>
</evidence>
<dbReference type="SMART" id="SM00066">
    <property type="entry name" value="GAL4"/>
    <property type="match status" value="1"/>
</dbReference>
<dbReference type="Gene3D" id="4.10.240.10">
    <property type="entry name" value="Zn(2)-C6 fungal-type DNA-binding domain"/>
    <property type="match status" value="1"/>
</dbReference>
<dbReference type="EMBL" id="KZ613854">
    <property type="protein sequence ID" value="PMD55803.1"/>
    <property type="molecule type" value="Genomic_DNA"/>
</dbReference>
<dbReference type="GeneID" id="36583536"/>
<dbReference type="InterPro" id="IPR021858">
    <property type="entry name" value="Fun_TF"/>
</dbReference>
<dbReference type="InParanoid" id="A0A2J6SYM0"/>
<dbReference type="Pfam" id="PF11951">
    <property type="entry name" value="Fungal_trans_2"/>
    <property type="match status" value="1"/>
</dbReference>